<accession>A0A5E7ZP55</accession>
<keyword evidence="5 7" id="KW-1133">Transmembrane helix</keyword>
<feature type="transmembrane region" description="Helical" evidence="7">
    <location>
        <begin position="99"/>
        <end position="119"/>
    </location>
</feature>
<dbReference type="PANTHER" id="PTHR33452:SF4">
    <property type="entry name" value="BLL4328 PROTEIN"/>
    <property type="match status" value="1"/>
</dbReference>
<dbReference type="Pfam" id="PF07681">
    <property type="entry name" value="DoxX"/>
    <property type="match status" value="1"/>
</dbReference>
<keyword evidence="3" id="KW-1003">Cell membrane</keyword>
<evidence type="ECO:0000313" key="9">
    <source>
        <dbReference type="Proteomes" id="UP000326857"/>
    </source>
</evidence>
<evidence type="ECO:0000256" key="4">
    <source>
        <dbReference type="ARBA" id="ARBA00022692"/>
    </source>
</evidence>
<feature type="transmembrane region" description="Helical" evidence="7">
    <location>
        <begin position="12"/>
        <end position="32"/>
    </location>
</feature>
<feature type="transmembrane region" description="Helical" evidence="7">
    <location>
        <begin position="68"/>
        <end position="87"/>
    </location>
</feature>
<feature type="transmembrane region" description="Helical" evidence="7">
    <location>
        <begin position="44"/>
        <end position="61"/>
    </location>
</feature>
<name>A0A5E7ZP55_9SPHN</name>
<keyword evidence="6 7" id="KW-0472">Membrane</keyword>
<gene>
    <name evidence="8" type="ORF">SPHINGO391_470097</name>
</gene>
<dbReference type="InterPro" id="IPR051907">
    <property type="entry name" value="DoxX-like_oxidoreductase"/>
</dbReference>
<organism evidence="8 9">
    <name type="scientific">Sphingomonas aurantiaca</name>
    <dbReference type="NCBI Taxonomy" id="185949"/>
    <lineage>
        <taxon>Bacteria</taxon>
        <taxon>Pseudomonadati</taxon>
        <taxon>Pseudomonadota</taxon>
        <taxon>Alphaproteobacteria</taxon>
        <taxon>Sphingomonadales</taxon>
        <taxon>Sphingomonadaceae</taxon>
        <taxon>Sphingomonas</taxon>
    </lineage>
</organism>
<sequence>MPIPATWSARLLSVMRIIVALVFFSHGISKFFGLPPFPMPMTPLLTAAGVIEVVGGGLLIVGLFTRPVAFVLSGMSAVAYFMVHLPQGPFPIANGGEAAVLYCFVFLYLAAAGGGAWSVDAGRGRV</sequence>
<dbReference type="InterPro" id="IPR032808">
    <property type="entry name" value="DoxX"/>
</dbReference>
<dbReference type="PANTHER" id="PTHR33452">
    <property type="entry name" value="OXIDOREDUCTASE CATD-RELATED"/>
    <property type="match status" value="1"/>
</dbReference>
<evidence type="ECO:0008006" key="10">
    <source>
        <dbReference type="Google" id="ProtNLM"/>
    </source>
</evidence>
<evidence type="ECO:0000256" key="7">
    <source>
        <dbReference type="SAM" id="Phobius"/>
    </source>
</evidence>
<protein>
    <recommendedName>
        <fullName evidence="10">Oxidoreductase</fullName>
    </recommendedName>
</protein>
<comment type="subcellular location">
    <subcellularLocation>
        <location evidence="1">Cell membrane</location>
        <topology evidence="1">Multi-pass membrane protein</topology>
    </subcellularLocation>
</comment>
<dbReference type="RefSeq" id="WP_056420216.1">
    <property type="nucleotide sequence ID" value="NZ_JASPFN010000001.1"/>
</dbReference>
<evidence type="ECO:0000313" key="8">
    <source>
        <dbReference type="EMBL" id="VVT20664.1"/>
    </source>
</evidence>
<evidence type="ECO:0000256" key="3">
    <source>
        <dbReference type="ARBA" id="ARBA00022475"/>
    </source>
</evidence>
<reference evidence="8 9" key="1">
    <citation type="submission" date="2019-09" db="EMBL/GenBank/DDBJ databases">
        <authorList>
            <person name="Dittami M. S."/>
        </authorList>
    </citation>
    <scope>NUCLEOTIDE SEQUENCE [LARGE SCALE GENOMIC DNA]</scope>
    <source>
        <strain evidence="8">SPHINGO391</strain>
    </source>
</reference>
<evidence type="ECO:0000256" key="2">
    <source>
        <dbReference type="ARBA" id="ARBA00006679"/>
    </source>
</evidence>
<dbReference type="Proteomes" id="UP000326857">
    <property type="component" value="Unassembled WGS sequence"/>
</dbReference>
<evidence type="ECO:0000256" key="1">
    <source>
        <dbReference type="ARBA" id="ARBA00004651"/>
    </source>
</evidence>
<comment type="similarity">
    <text evidence="2">Belongs to the DoxX family.</text>
</comment>
<keyword evidence="4 7" id="KW-0812">Transmembrane</keyword>
<dbReference type="GO" id="GO:0005886">
    <property type="term" value="C:plasma membrane"/>
    <property type="evidence" value="ECO:0007669"/>
    <property type="project" value="UniProtKB-SubCell"/>
</dbReference>
<dbReference type="AlphaFoldDB" id="A0A5E7ZP55"/>
<evidence type="ECO:0000256" key="6">
    <source>
        <dbReference type="ARBA" id="ARBA00023136"/>
    </source>
</evidence>
<proteinExistence type="inferred from homology"/>
<dbReference type="EMBL" id="CABVLI010000042">
    <property type="protein sequence ID" value="VVT20664.1"/>
    <property type="molecule type" value="Genomic_DNA"/>
</dbReference>
<evidence type="ECO:0000256" key="5">
    <source>
        <dbReference type="ARBA" id="ARBA00022989"/>
    </source>
</evidence>